<dbReference type="Proteomes" id="UP000178602">
    <property type="component" value="Unassembled WGS sequence"/>
</dbReference>
<dbReference type="AlphaFoldDB" id="A0A1F4T7U8"/>
<reference evidence="1 2" key="1">
    <citation type="journal article" date="2016" name="Nat. Commun.">
        <title>Thousands of microbial genomes shed light on interconnected biogeochemical processes in an aquifer system.</title>
        <authorList>
            <person name="Anantharaman K."/>
            <person name="Brown C.T."/>
            <person name="Hug L.A."/>
            <person name="Sharon I."/>
            <person name="Castelle C.J."/>
            <person name="Probst A.J."/>
            <person name="Thomas B.C."/>
            <person name="Singh A."/>
            <person name="Wilkins M.J."/>
            <person name="Karaoz U."/>
            <person name="Brodie E.L."/>
            <person name="Williams K.H."/>
            <person name="Hubbard S.S."/>
            <person name="Banfield J.F."/>
        </authorList>
    </citation>
    <scope>NUCLEOTIDE SEQUENCE [LARGE SCALE GENOMIC DNA]</scope>
</reference>
<gene>
    <name evidence="1" type="ORF">A3K49_07580</name>
</gene>
<proteinExistence type="predicted"/>
<sequence length="126" mass="13990">MRTYKIKVFPYVPSQVLKNIAGESSPELLARMRRFRMNIVGLAAVTCLDVSSVKDLVFGRVPPISRRGSWTKVAIKVSNALLARPEDLFPKVIDQIGVALTSPDQEIFPGSLVPELNPSKELRTIK</sequence>
<accession>A0A1F4T7U8</accession>
<evidence type="ECO:0000313" key="1">
    <source>
        <dbReference type="EMBL" id="OGC28788.1"/>
    </source>
</evidence>
<organism evidence="1 2">
    <name type="scientific">candidate division WOR-1 bacterium RIFOXYC12_FULL_54_18</name>
    <dbReference type="NCBI Taxonomy" id="1802584"/>
    <lineage>
        <taxon>Bacteria</taxon>
        <taxon>Bacillati</taxon>
        <taxon>Saganbacteria</taxon>
    </lineage>
</organism>
<comment type="caution">
    <text evidence="1">The sequence shown here is derived from an EMBL/GenBank/DDBJ whole genome shotgun (WGS) entry which is preliminary data.</text>
</comment>
<protein>
    <submittedName>
        <fullName evidence="1">Uncharacterized protein</fullName>
    </submittedName>
</protein>
<dbReference type="EMBL" id="MEUG01000001">
    <property type="protein sequence ID" value="OGC28788.1"/>
    <property type="molecule type" value="Genomic_DNA"/>
</dbReference>
<name>A0A1F4T7U8_UNCSA</name>
<evidence type="ECO:0000313" key="2">
    <source>
        <dbReference type="Proteomes" id="UP000178602"/>
    </source>
</evidence>